<feature type="transmembrane region" description="Helical" evidence="2">
    <location>
        <begin position="97"/>
        <end position="116"/>
    </location>
</feature>
<reference evidence="3 4" key="1">
    <citation type="submission" date="2016-04" db="EMBL/GenBank/DDBJ databases">
        <title>Evolutionary innovation and constraint leading to complex multicellularity in the Ascomycota.</title>
        <authorList>
            <person name="Cisse O."/>
            <person name="Nguyen A."/>
            <person name="Hewitt D.A."/>
            <person name="Jedd G."/>
            <person name="Stajich J.E."/>
        </authorList>
    </citation>
    <scope>NUCLEOTIDE SEQUENCE [LARGE SCALE GENOMIC DNA]</scope>
    <source>
        <strain evidence="3 4">DAH-3</strain>
    </source>
</reference>
<evidence type="ECO:0000256" key="1">
    <source>
        <dbReference type="SAM" id="MobiDB-lite"/>
    </source>
</evidence>
<keyword evidence="2" id="KW-1133">Transmembrane helix</keyword>
<accession>A0A1U7LTY6</accession>
<protein>
    <recommendedName>
        <fullName evidence="5">Mitochondrial outer membrane protein OM14 C-terminal domain-containing protein</fullName>
    </recommendedName>
</protein>
<keyword evidence="4" id="KW-1185">Reference proteome</keyword>
<feature type="region of interest" description="Disordered" evidence="1">
    <location>
        <begin position="1"/>
        <end position="38"/>
    </location>
</feature>
<evidence type="ECO:0000313" key="3">
    <source>
        <dbReference type="EMBL" id="OLL26127.1"/>
    </source>
</evidence>
<evidence type="ECO:0008006" key="5">
    <source>
        <dbReference type="Google" id="ProtNLM"/>
    </source>
</evidence>
<dbReference type="AlphaFoldDB" id="A0A1U7LTY6"/>
<name>A0A1U7LTY6_NEOID</name>
<evidence type="ECO:0000313" key="4">
    <source>
        <dbReference type="Proteomes" id="UP000186594"/>
    </source>
</evidence>
<comment type="caution">
    <text evidence="3">The sequence shown here is derived from an EMBL/GenBank/DDBJ whole genome shotgun (WGS) entry which is preliminary data.</text>
</comment>
<keyword evidence="2" id="KW-0472">Membrane</keyword>
<proteinExistence type="predicted"/>
<dbReference type="Proteomes" id="UP000186594">
    <property type="component" value="Unassembled WGS sequence"/>
</dbReference>
<organism evidence="3 4">
    <name type="scientific">Neolecta irregularis (strain DAH-3)</name>
    <dbReference type="NCBI Taxonomy" id="1198029"/>
    <lineage>
        <taxon>Eukaryota</taxon>
        <taxon>Fungi</taxon>
        <taxon>Dikarya</taxon>
        <taxon>Ascomycota</taxon>
        <taxon>Taphrinomycotina</taxon>
        <taxon>Neolectales</taxon>
        <taxon>Neolectaceae</taxon>
        <taxon>Neolecta</taxon>
    </lineage>
</organism>
<sequence length="163" mass="17541">MATYAQVAAMDAHQSAKEASAGPVPSAPSEFSSSVPETESMINVEPGEGGHIHVVPSDFRENQAETQTLQFTINEEAEQAEGDAKAKKRHCKHVAKINSTMLSSLPVVIGIIIIGVKGIQRFRAGRAFTWQFIGGGFAIFAGLSALPGVKILVDHYRYSRNCK</sequence>
<keyword evidence="2" id="KW-0812">Transmembrane</keyword>
<feature type="transmembrane region" description="Helical" evidence="2">
    <location>
        <begin position="128"/>
        <end position="153"/>
    </location>
</feature>
<feature type="compositionally biased region" description="Polar residues" evidence="1">
    <location>
        <begin position="29"/>
        <end position="38"/>
    </location>
</feature>
<dbReference type="EMBL" id="LXFE01000239">
    <property type="protein sequence ID" value="OLL26127.1"/>
    <property type="molecule type" value="Genomic_DNA"/>
</dbReference>
<evidence type="ECO:0000256" key="2">
    <source>
        <dbReference type="SAM" id="Phobius"/>
    </source>
</evidence>
<gene>
    <name evidence="3" type="ORF">NEOLI_000633</name>
</gene>